<feature type="region of interest" description="Disordered" evidence="7">
    <location>
        <begin position="309"/>
        <end position="480"/>
    </location>
</feature>
<feature type="compositionally biased region" description="Polar residues" evidence="7">
    <location>
        <begin position="349"/>
        <end position="380"/>
    </location>
</feature>
<evidence type="ECO:0000256" key="8">
    <source>
        <dbReference type="SAM" id="Phobius"/>
    </source>
</evidence>
<proteinExistence type="inferred from homology"/>
<evidence type="ECO:0000256" key="6">
    <source>
        <dbReference type="ARBA" id="ARBA00024338"/>
    </source>
</evidence>
<dbReference type="PANTHER" id="PTHR23505:SF79">
    <property type="entry name" value="PROTEIN SPINSTER"/>
    <property type="match status" value="1"/>
</dbReference>
<gene>
    <name evidence="9" type="primary">MFR1</name>
    <name evidence="9" type="ORF">PMLGA01_110037300</name>
</gene>
<feature type="transmembrane region" description="Helical" evidence="8">
    <location>
        <begin position="761"/>
        <end position="782"/>
    </location>
</feature>
<evidence type="ECO:0000256" key="2">
    <source>
        <dbReference type="ARBA" id="ARBA00022448"/>
    </source>
</evidence>
<feature type="transmembrane region" description="Helical" evidence="8">
    <location>
        <begin position="75"/>
        <end position="99"/>
    </location>
</feature>
<dbReference type="InterPro" id="IPR036259">
    <property type="entry name" value="MFS_trans_sf"/>
</dbReference>
<feature type="compositionally biased region" description="Polar residues" evidence="7">
    <location>
        <begin position="324"/>
        <end position="336"/>
    </location>
</feature>
<dbReference type="InterPro" id="IPR044770">
    <property type="entry name" value="MFS_spinster-like"/>
</dbReference>
<feature type="region of interest" description="Disordered" evidence="7">
    <location>
        <begin position="1"/>
        <end position="21"/>
    </location>
</feature>
<feature type="transmembrane region" description="Helical" evidence="8">
    <location>
        <begin position="241"/>
        <end position="259"/>
    </location>
</feature>
<feature type="transmembrane region" description="Helical" evidence="8">
    <location>
        <begin position="209"/>
        <end position="234"/>
    </location>
</feature>
<name>A0A1C3L012_PLAMA</name>
<evidence type="ECO:0000313" key="9">
    <source>
        <dbReference type="EMBL" id="SBT79775.1"/>
    </source>
</evidence>
<feature type="transmembrane region" description="Helical" evidence="8">
    <location>
        <begin position="626"/>
        <end position="644"/>
    </location>
</feature>
<dbReference type="Gene3D" id="1.20.1250.20">
    <property type="entry name" value="MFS general substrate transporter like domains"/>
    <property type="match status" value="1"/>
</dbReference>
<dbReference type="EMBL" id="LT594499">
    <property type="protein sequence ID" value="SBT79775.1"/>
    <property type="molecule type" value="Genomic_DNA"/>
</dbReference>
<evidence type="ECO:0000256" key="7">
    <source>
        <dbReference type="SAM" id="MobiDB-lite"/>
    </source>
</evidence>
<evidence type="ECO:0000256" key="5">
    <source>
        <dbReference type="ARBA" id="ARBA00023136"/>
    </source>
</evidence>
<feature type="compositionally biased region" description="Low complexity" evidence="7">
    <location>
        <begin position="446"/>
        <end position="466"/>
    </location>
</feature>
<accession>A0A1C3L012</accession>
<feature type="transmembrane region" description="Helical" evidence="8">
    <location>
        <begin position="153"/>
        <end position="176"/>
    </location>
</feature>
<feature type="transmembrane region" description="Helical" evidence="8">
    <location>
        <begin position="733"/>
        <end position="755"/>
    </location>
</feature>
<feature type="transmembrane region" description="Helical" evidence="8">
    <location>
        <begin position="794"/>
        <end position="817"/>
    </location>
</feature>
<keyword evidence="3 8" id="KW-0812">Transmembrane</keyword>
<protein>
    <submittedName>
        <fullName evidence="9">Major facilitator superfamily-related transporter, putative</fullName>
    </submittedName>
</protein>
<sequence>MNSVDNKEVSDNRSMSNKDEFKEKSSSSIKINLFEEEISLGCLSNINRGKLERVCFFLGLEKYIKKLKKTVNRFYFIYVVVTLINFLIYLNRGIIPGSYDYLSSYLKEVYATTNVDVHIGFLTSVFVFGLSINSVISGSLASSYSVFRITDIFLFQNSLALLFTGLSFIIGSYYSLMFSRFFCGFSEAAFTTIIPPLIYSYSKDRAGSWISIFITMFPLGGCIGYLLAVVLPVLKVSIAQYFIFSGILFLVFTFLVYLFDENLLKKYEDEKSRKEMEVSNKAGKDLEEGIALKNDISVKDANASGGANSGAAVHVDASKDNKQKSSAISGSKNKTNASEKNKKEANPVQKGSNKNKSSVTSDSADANGANNSSRNVNISKSNRKNVGSYDRGRRGVSNGRSEEKESENGRNNSSVHTNSSGNVGEKDKNKNTSNSRNSMNNEQFGNLNNLSLSKLKNSSSTKSVNSVAHSKNRSSTDFSDQYNKMYEENTFNTNNKRKDNSMYDEEILYQVDGTIDDHNINNSISYNSTQKNFSDNNNTEYMNENDMGRNVYEEEGKNINNNSYINNNIDKIFTMQAYGSDELYLNTTQESNGKGMTNVNKFLEMELDNCIESIDEDKNDDLNMNVLIYTTLTNVSFLLIVLVLTAHIDMIQCYLVYGAPILYALKIFPSYKTATITCSLCACMSSILGTCFGGYLVDFYNLNIQNIDINYEHIKNNEKKIKKYSKDVLVHEYLRIIGFLTLVILIIATVLLLLIPFITNMYIFTVVMTLGLTSLFSILPGCNIGVMVCVPRNIRAFSIGMSSFISHLLGDIPWTIIIGKIKGTLSPDCVVTRNGEMSERCYEQSWGLRMTLLIICSKALVMAMGSFLLYVYSKYKSERYKSRQIKA</sequence>
<evidence type="ECO:0000256" key="1">
    <source>
        <dbReference type="ARBA" id="ARBA00004141"/>
    </source>
</evidence>
<comment type="similarity">
    <text evidence="6">Belongs to the major facilitator superfamily. Spinster (TC 2.A.1.49) family.</text>
</comment>
<dbReference type="AlphaFoldDB" id="A0A1C3L012"/>
<keyword evidence="2" id="KW-0813">Transport</keyword>
<feature type="transmembrane region" description="Helical" evidence="8">
    <location>
        <begin position="674"/>
        <end position="697"/>
    </location>
</feature>
<feature type="transmembrane region" description="Helical" evidence="8">
    <location>
        <begin position="119"/>
        <end position="141"/>
    </location>
</feature>
<dbReference type="CDD" id="cd06174">
    <property type="entry name" value="MFS"/>
    <property type="match status" value="1"/>
</dbReference>
<dbReference type="Proteomes" id="UP000219799">
    <property type="component" value="Chromosome 11"/>
</dbReference>
<dbReference type="GO" id="GO:0022857">
    <property type="term" value="F:transmembrane transporter activity"/>
    <property type="evidence" value="ECO:0007669"/>
    <property type="project" value="InterPro"/>
</dbReference>
<feature type="compositionally biased region" description="Polar residues" evidence="7">
    <location>
        <begin position="431"/>
        <end position="445"/>
    </location>
</feature>
<organism evidence="9 10">
    <name type="scientific">Plasmodium malariae</name>
    <dbReference type="NCBI Taxonomy" id="5858"/>
    <lineage>
        <taxon>Eukaryota</taxon>
        <taxon>Sar</taxon>
        <taxon>Alveolata</taxon>
        <taxon>Apicomplexa</taxon>
        <taxon>Aconoidasida</taxon>
        <taxon>Haemosporida</taxon>
        <taxon>Plasmodiidae</taxon>
        <taxon>Plasmodium</taxon>
        <taxon>Plasmodium (Plasmodium)</taxon>
    </lineage>
</organism>
<dbReference type="VEuPathDB" id="PlasmoDB:PmUG01_11048900"/>
<evidence type="ECO:0000256" key="4">
    <source>
        <dbReference type="ARBA" id="ARBA00022989"/>
    </source>
</evidence>
<evidence type="ECO:0000256" key="3">
    <source>
        <dbReference type="ARBA" id="ARBA00022692"/>
    </source>
</evidence>
<feature type="transmembrane region" description="Helical" evidence="8">
    <location>
        <begin position="852"/>
        <end position="873"/>
    </location>
</feature>
<evidence type="ECO:0000313" key="10">
    <source>
        <dbReference type="Proteomes" id="UP000219799"/>
    </source>
</evidence>
<dbReference type="SUPFAM" id="SSF103473">
    <property type="entry name" value="MFS general substrate transporter"/>
    <property type="match status" value="1"/>
</dbReference>
<keyword evidence="5 8" id="KW-0472">Membrane</keyword>
<dbReference type="InterPro" id="IPR011701">
    <property type="entry name" value="MFS"/>
</dbReference>
<feature type="compositionally biased region" description="Polar residues" evidence="7">
    <location>
        <begin position="467"/>
        <end position="480"/>
    </location>
</feature>
<dbReference type="Pfam" id="PF07690">
    <property type="entry name" value="MFS_1"/>
    <property type="match status" value="1"/>
</dbReference>
<dbReference type="GO" id="GO:0016020">
    <property type="term" value="C:membrane"/>
    <property type="evidence" value="ECO:0007669"/>
    <property type="project" value="UniProtKB-SubCell"/>
</dbReference>
<reference evidence="9 10" key="1">
    <citation type="submission" date="2016-06" db="EMBL/GenBank/DDBJ databases">
        <authorList>
            <consortium name="Pathogen Informatics"/>
        </authorList>
    </citation>
    <scope>NUCLEOTIDE SEQUENCE [LARGE SCALE GENOMIC DNA]</scope>
    <source>
        <strain evidence="9">PmlGA01</strain>
    </source>
</reference>
<comment type="subcellular location">
    <subcellularLocation>
        <location evidence="1">Membrane</location>
        <topology evidence="1">Multi-pass membrane protein</topology>
    </subcellularLocation>
</comment>
<feature type="compositionally biased region" description="Polar residues" evidence="7">
    <location>
        <begin position="409"/>
        <end position="422"/>
    </location>
</feature>
<dbReference type="PANTHER" id="PTHR23505">
    <property type="entry name" value="SPINSTER"/>
    <property type="match status" value="1"/>
</dbReference>
<keyword evidence="4 8" id="KW-1133">Transmembrane helix</keyword>